<dbReference type="OrthoDB" id="2019149at2759"/>
<dbReference type="Gene3D" id="1.20.140.40">
    <property type="entry name" value="Invertase/pectin methylesterase inhibitor family protein"/>
    <property type="match status" value="1"/>
</dbReference>
<dbReference type="GO" id="GO:0004857">
    <property type="term" value="F:enzyme inhibitor activity"/>
    <property type="evidence" value="ECO:0007669"/>
    <property type="project" value="InterPro"/>
</dbReference>
<dbReference type="CDD" id="cd15798">
    <property type="entry name" value="PMEI-like_3"/>
    <property type="match status" value="1"/>
</dbReference>
<feature type="chain" id="PRO_5032795200" description="Pectinesterase inhibitor domain-containing protein" evidence="1">
    <location>
        <begin position="29"/>
        <end position="212"/>
    </location>
</feature>
<sequence>MASDSMPFTLSIFSSFLITLHFSSPAIASSQRAICDPTLFPYFCESQSPTNYNHSATLCNYGRFFIRRSLETTQNFISLVNAYLGNLYALSQTDIRALEDCGPLLDLNVDFLSATIQNTDSTDYHQSPQAEDMHTLLSAVLTNHQTCSDGIQSSASSSIQSALLGPFENGTMLAIQRVSGVLQARLGPRHVERPVANREKSPVFRDWFRPKG</sequence>
<feature type="domain" description="Pectinesterase inhibitor" evidence="2">
    <location>
        <begin position="26"/>
        <end position="175"/>
    </location>
</feature>
<dbReference type="EMBL" id="WJXA01000007">
    <property type="protein sequence ID" value="KAF7138345.1"/>
    <property type="molecule type" value="Genomic_DNA"/>
</dbReference>
<accession>A0A834GSN6</accession>
<keyword evidence="4" id="KW-1185">Reference proteome</keyword>
<evidence type="ECO:0000313" key="4">
    <source>
        <dbReference type="Proteomes" id="UP000626092"/>
    </source>
</evidence>
<name>A0A834GSN6_RHOSS</name>
<reference evidence="3" key="1">
    <citation type="submission" date="2019-11" db="EMBL/GenBank/DDBJ databases">
        <authorList>
            <person name="Liu Y."/>
            <person name="Hou J."/>
            <person name="Li T.-Q."/>
            <person name="Guan C.-H."/>
            <person name="Wu X."/>
            <person name="Wu H.-Z."/>
            <person name="Ling F."/>
            <person name="Zhang R."/>
            <person name="Shi X.-G."/>
            <person name="Ren J.-P."/>
            <person name="Chen E.-F."/>
            <person name="Sun J.-M."/>
        </authorList>
    </citation>
    <scope>NUCLEOTIDE SEQUENCE</scope>
    <source>
        <strain evidence="3">Adult_tree_wgs_1</strain>
        <tissue evidence="3">Leaves</tissue>
    </source>
</reference>
<dbReference type="PANTHER" id="PTHR31707">
    <property type="entry name" value="PECTINESTERASE"/>
    <property type="match status" value="1"/>
</dbReference>
<keyword evidence="1" id="KW-0732">Signal</keyword>
<evidence type="ECO:0000313" key="3">
    <source>
        <dbReference type="EMBL" id="KAF7138345.1"/>
    </source>
</evidence>
<organism evidence="3 4">
    <name type="scientific">Rhododendron simsii</name>
    <name type="common">Sims's rhododendron</name>
    <dbReference type="NCBI Taxonomy" id="118357"/>
    <lineage>
        <taxon>Eukaryota</taxon>
        <taxon>Viridiplantae</taxon>
        <taxon>Streptophyta</taxon>
        <taxon>Embryophyta</taxon>
        <taxon>Tracheophyta</taxon>
        <taxon>Spermatophyta</taxon>
        <taxon>Magnoliopsida</taxon>
        <taxon>eudicotyledons</taxon>
        <taxon>Gunneridae</taxon>
        <taxon>Pentapetalae</taxon>
        <taxon>asterids</taxon>
        <taxon>Ericales</taxon>
        <taxon>Ericaceae</taxon>
        <taxon>Ericoideae</taxon>
        <taxon>Rhodoreae</taxon>
        <taxon>Rhododendron</taxon>
    </lineage>
</organism>
<evidence type="ECO:0000259" key="2">
    <source>
        <dbReference type="SMART" id="SM00856"/>
    </source>
</evidence>
<dbReference type="InterPro" id="IPR035513">
    <property type="entry name" value="Invertase/methylesterase_inhib"/>
</dbReference>
<dbReference type="Proteomes" id="UP000626092">
    <property type="component" value="Unassembled WGS sequence"/>
</dbReference>
<gene>
    <name evidence="3" type="ORF">RHSIM_Rhsim07G0193200</name>
</gene>
<protein>
    <recommendedName>
        <fullName evidence="2">Pectinesterase inhibitor domain-containing protein</fullName>
    </recommendedName>
</protein>
<dbReference type="SUPFAM" id="SSF101148">
    <property type="entry name" value="Plant invertase/pectin methylesterase inhibitor"/>
    <property type="match status" value="1"/>
</dbReference>
<dbReference type="AlphaFoldDB" id="A0A834GSN6"/>
<proteinExistence type="predicted"/>
<evidence type="ECO:0000256" key="1">
    <source>
        <dbReference type="SAM" id="SignalP"/>
    </source>
</evidence>
<dbReference type="InterPro" id="IPR006501">
    <property type="entry name" value="Pectinesterase_inhib_dom"/>
</dbReference>
<feature type="signal peptide" evidence="1">
    <location>
        <begin position="1"/>
        <end position="28"/>
    </location>
</feature>
<dbReference type="Pfam" id="PF04043">
    <property type="entry name" value="PMEI"/>
    <property type="match status" value="1"/>
</dbReference>
<comment type="caution">
    <text evidence="3">The sequence shown here is derived from an EMBL/GenBank/DDBJ whole genome shotgun (WGS) entry which is preliminary data.</text>
</comment>
<dbReference type="SMART" id="SM00856">
    <property type="entry name" value="PMEI"/>
    <property type="match status" value="1"/>
</dbReference>